<protein>
    <submittedName>
        <fullName evidence="1">Rhinocladiella mackenziei CBS 650.93 unplaced genomic scaffold supercont1.9, whole genome shotgun sequence</fullName>
    </submittedName>
</protein>
<sequence>MSTPTEQFSNLSLPGDMRFAELSLEQRKTHVRDILSSFDEYRLPSEFLGEIVERINEEQAGRNPVEWTRPSDVIGTAMQWGCHDEDTFHALDKWRTPTRRAQMFSEKLQRRFQKEFKRYDDIGDPEAHEQQTRQPTTKEIRAQVTEIAEKFRYLTQAAVTDLNFRSIRQAATAEVLLDTLVGICRRHEDLCPVRRSGRRTTSGAEIETSLYHSLIENPPSFNNMLEALEIVRKDSPAALVSLKTKLDTAGGLLRANEAPEAYQARFRRLLG</sequence>
<name>A0A0D2GPS2_9EURO</name>
<dbReference type="VEuPathDB" id="FungiDB:Z518_10497"/>
<dbReference type="HOGENOM" id="CLU_086711_0_0_1"/>
<keyword evidence="2" id="KW-1185">Reference proteome</keyword>
<dbReference type="Proteomes" id="UP000053617">
    <property type="component" value="Unassembled WGS sequence"/>
</dbReference>
<organism evidence="1 2">
    <name type="scientific">Rhinocladiella mackenziei CBS 650.93</name>
    <dbReference type="NCBI Taxonomy" id="1442369"/>
    <lineage>
        <taxon>Eukaryota</taxon>
        <taxon>Fungi</taxon>
        <taxon>Dikarya</taxon>
        <taxon>Ascomycota</taxon>
        <taxon>Pezizomycotina</taxon>
        <taxon>Eurotiomycetes</taxon>
        <taxon>Chaetothyriomycetidae</taxon>
        <taxon>Chaetothyriales</taxon>
        <taxon>Herpotrichiellaceae</taxon>
        <taxon>Rhinocladiella</taxon>
    </lineage>
</organism>
<dbReference type="AlphaFoldDB" id="A0A0D2GPS2"/>
<accession>A0A0D2GPS2</accession>
<dbReference type="RefSeq" id="XP_013267494.1">
    <property type="nucleotide sequence ID" value="XM_013412040.1"/>
</dbReference>
<gene>
    <name evidence="1" type="ORF">Z518_10497</name>
</gene>
<proteinExistence type="predicted"/>
<dbReference type="EMBL" id="KN847483">
    <property type="protein sequence ID" value="KIX00358.1"/>
    <property type="molecule type" value="Genomic_DNA"/>
</dbReference>
<dbReference type="GeneID" id="25298568"/>
<dbReference type="OrthoDB" id="5387895at2759"/>
<evidence type="ECO:0000313" key="1">
    <source>
        <dbReference type="EMBL" id="KIX00358.1"/>
    </source>
</evidence>
<evidence type="ECO:0000313" key="2">
    <source>
        <dbReference type="Proteomes" id="UP000053617"/>
    </source>
</evidence>
<reference evidence="1 2" key="1">
    <citation type="submission" date="2015-01" db="EMBL/GenBank/DDBJ databases">
        <title>The Genome Sequence of Rhinocladiella mackenzie CBS 650.93.</title>
        <authorList>
            <consortium name="The Broad Institute Genomics Platform"/>
            <person name="Cuomo C."/>
            <person name="de Hoog S."/>
            <person name="Gorbushina A."/>
            <person name="Stielow B."/>
            <person name="Teixiera M."/>
            <person name="Abouelleil A."/>
            <person name="Chapman S.B."/>
            <person name="Priest M."/>
            <person name="Young S.K."/>
            <person name="Wortman J."/>
            <person name="Nusbaum C."/>
            <person name="Birren B."/>
        </authorList>
    </citation>
    <scope>NUCLEOTIDE SEQUENCE [LARGE SCALE GENOMIC DNA]</scope>
    <source>
        <strain evidence="1 2">CBS 650.93</strain>
    </source>
</reference>